<evidence type="ECO:0000313" key="3">
    <source>
        <dbReference type="Proteomes" id="UP000541154"/>
    </source>
</evidence>
<evidence type="ECO:0000259" key="1">
    <source>
        <dbReference type="Pfam" id="PF03732"/>
    </source>
</evidence>
<protein>
    <recommendedName>
        <fullName evidence="1">Retrotransposon gag domain-containing protein</fullName>
    </recommendedName>
</protein>
<sequence>MSYTPLDPIIDCVYEQEPAVFDELTVLLRALSLSSQKPAQKTSQVRPFRGYPSFEQNGKERDVINTVEMTESDLPNESARAGMEGGASADRHGLRQVVMMPGGSIDPFYGRMDGAENPKYLLKDIEYAIEYSGGPPAERRDRDRRILFRRHLKGGARAWFDQLPSSTPDDWETLRNVFLERYGLTEIDEATRSFIVTRKVATLAQQPAESVAAYLTRCEELLEQAGPTVANTFGLHAVEGLKDPDQRRLVQFTLKREQNYDYKSARALILSAYSDIQAQ</sequence>
<accession>A0A8H6E195</accession>
<evidence type="ECO:0000313" key="2">
    <source>
        <dbReference type="EMBL" id="KAF5855629.1"/>
    </source>
</evidence>
<dbReference type="EMBL" id="SPNV01000406">
    <property type="protein sequence ID" value="KAF5855629.1"/>
    <property type="molecule type" value="Genomic_DNA"/>
</dbReference>
<dbReference type="InterPro" id="IPR005162">
    <property type="entry name" value="Retrotrans_gag_dom"/>
</dbReference>
<dbReference type="AlphaFoldDB" id="A0A8H6E195"/>
<dbReference type="Pfam" id="PF03732">
    <property type="entry name" value="Retrotrans_gag"/>
    <property type="match status" value="1"/>
</dbReference>
<organism evidence="2 3">
    <name type="scientific">Petromyces alliaceus</name>
    <name type="common">Aspergillus alliaceus</name>
    <dbReference type="NCBI Taxonomy" id="209559"/>
    <lineage>
        <taxon>Eukaryota</taxon>
        <taxon>Fungi</taxon>
        <taxon>Dikarya</taxon>
        <taxon>Ascomycota</taxon>
        <taxon>Pezizomycotina</taxon>
        <taxon>Eurotiomycetes</taxon>
        <taxon>Eurotiomycetidae</taxon>
        <taxon>Eurotiales</taxon>
        <taxon>Aspergillaceae</taxon>
        <taxon>Aspergillus</taxon>
        <taxon>Aspergillus subgen. Circumdati</taxon>
    </lineage>
</organism>
<reference evidence="2 3" key="1">
    <citation type="submission" date="2019-04" db="EMBL/GenBank/DDBJ databases">
        <title>Aspergillus burnettii sp. nov., novel species from soil in southeast Queensland.</title>
        <authorList>
            <person name="Gilchrist C.L.M."/>
            <person name="Pitt J.I."/>
            <person name="Lange L."/>
            <person name="Lacey H.J."/>
            <person name="Vuong D."/>
            <person name="Midgley D.J."/>
            <person name="Greenfield P."/>
            <person name="Bradbury M."/>
            <person name="Lacey E."/>
            <person name="Busk P.K."/>
            <person name="Pilgaard B."/>
            <person name="Chooi Y.H."/>
            <person name="Piggott A.M."/>
        </authorList>
    </citation>
    <scope>NUCLEOTIDE SEQUENCE [LARGE SCALE GENOMIC DNA]</scope>
    <source>
        <strain evidence="2 3">FRR 5400</strain>
    </source>
</reference>
<gene>
    <name evidence="2" type="ORF">ETB97_008864</name>
</gene>
<dbReference type="Proteomes" id="UP000541154">
    <property type="component" value="Unassembled WGS sequence"/>
</dbReference>
<comment type="caution">
    <text evidence="2">The sequence shown here is derived from an EMBL/GenBank/DDBJ whole genome shotgun (WGS) entry which is preliminary data.</text>
</comment>
<proteinExistence type="predicted"/>
<keyword evidence="3" id="KW-1185">Reference proteome</keyword>
<feature type="domain" description="Retrotransposon gag" evidence="1">
    <location>
        <begin position="147"/>
        <end position="226"/>
    </location>
</feature>
<name>A0A8H6E195_PETAA</name>